<evidence type="ECO:0000256" key="5">
    <source>
        <dbReference type="ARBA" id="ARBA00023180"/>
    </source>
</evidence>
<keyword evidence="2" id="KW-0645">Protease</keyword>
<dbReference type="GO" id="GO:0004180">
    <property type="term" value="F:carboxypeptidase activity"/>
    <property type="evidence" value="ECO:0007669"/>
    <property type="project" value="UniProtKB-KW"/>
</dbReference>
<dbReference type="GO" id="GO:0070008">
    <property type="term" value="F:serine-type exopeptidase activity"/>
    <property type="evidence" value="ECO:0007669"/>
    <property type="project" value="InterPro"/>
</dbReference>
<dbReference type="EMBL" id="BKCP01011959">
    <property type="protein sequence ID" value="GER55613.1"/>
    <property type="molecule type" value="Genomic_DNA"/>
</dbReference>
<dbReference type="OrthoDB" id="2130629at2759"/>
<evidence type="ECO:0000256" key="4">
    <source>
        <dbReference type="ARBA" id="ARBA00022801"/>
    </source>
</evidence>
<reference evidence="7" key="1">
    <citation type="journal article" date="2019" name="Curr. Biol.">
        <title>Genome Sequence of Striga asiatica Provides Insight into the Evolution of Plant Parasitism.</title>
        <authorList>
            <person name="Yoshida S."/>
            <person name="Kim S."/>
            <person name="Wafula E.K."/>
            <person name="Tanskanen J."/>
            <person name="Kim Y.M."/>
            <person name="Honaas L."/>
            <person name="Yang Z."/>
            <person name="Spallek T."/>
            <person name="Conn C.E."/>
            <person name="Ichihashi Y."/>
            <person name="Cheong K."/>
            <person name="Cui S."/>
            <person name="Der J.P."/>
            <person name="Gundlach H."/>
            <person name="Jiao Y."/>
            <person name="Hori C."/>
            <person name="Ishida J.K."/>
            <person name="Kasahara H."/>
            <person name="Kiba T."/>
            <person name="Kim M.S."/>
            <person name="Koo N."/>
            <person name="Laohavisit A."/>
            <person name="Lee Y.H."/>
            <person name="Lumba S."/>
            <person name="McCourt P."/>
            <person name="Mortimer J.C."/>
            <person name="Mutuku J.M."/>
            <person name="Nomura T."/>
            <person name="Sasaki-Sekimoto Y."/>
            <person name="Seto Y."/>
            <person name="Wang Y."/>
            <person name="Wakatake T."/>
            <person name="Sakakibara H."/>
            <person name="Demura T."/>
            <person name="Yamaguchi S."/>
            <person name="Yoneyama K."/>
            <person name="Manabe R.I."/>
            <person name="Nelson D.C."/>
            <person name="Schulman A.H."/>
            <person name="Timko M.P."/>
            <person name="dePamphilis C.W."/>
            <person name="Choi D."/>
            <person name="Shirasu K."/>
        </authorList>
    </citation>
    <scope>NUCLEOTIDE SEQUENCE [LARGE SCALE GENOMIC DNA]</scope>
    <source>
        <strain evidence="7">cv. UVA1</strain>
    </source>
</reference>
<dbReference type="PANTHER" id="PTHR11010">
    <property type="entry name" value="PROTEASE S28 PRO-X CARBOXYPEPTIDASE-RELATED"/>
    <property type="match status" value="1"/>
</dbReference>
<dbReference type="GO" id="GO:0008239">
    <property type="term" value="F:dipeptidyl-peptidase activity"/>
    <property type="evidence" value="ECO:0007669"/>
    <property type="project" value="TreeGrafter"/>
</dbReference>
<keyword evidence="3" id="KW-0732">Signal</keyword>
<dbReference type="Proteomes" id="UP000325081">
    <property type="component" value="Unassembled WGS sequence"/>
</dbReference>
<sequence length="356" mass="39841">MEKAIENDTIRGYFNSAQALADFAEILLHIKKSLSANDSPILVVGGSYGGMLAAWFRLKYPHVTIGALASSAPILYFDNITRQDAYYSIVTKDFKEASENCYLTIKKSWAEIDRVASRHNGLTILSRRFNTCSQLNHSYELTQFLEDMYVSASQYDAPPEYPVSMVCKGIDKTSSKKTDTLGRIFAGIVSFLGNQTCVDTVGHYTKTALDSQLGYAWQSCSEMVMPIGGGANDYLFPVAPFDINEYNEYCKSQYGVSPRPHWITTYYGGQGIKFVLNRFGSNIIFSNGRRDPWSGGGVLEDLSESLVAITTQNGSHCLDLQPATKEDPEWLIAQRKKELEIMNGWLKTYYCDLQHA</sequence>
<evidence type="ECO:0000256" key="1">
    <source>
        <dbReference type="ARBA" id="ARBA00011079"/>
    </source>
</evidence>
<gene>
    <name evidence="6" type="ORF">STAS_33286</name>
</gene>
<keyword evidence="7" id="KW-1185">Reference proteome</keyword>
<evidence type="ECO:0000256" key="3">
    <source>
        <dbReference type="ARBA" id="ARBA00022729"/>
    </source>
</evidence>
<proteinExistence type="inferred from homology"/>
<dbReference type="InterPro" id="IPR008758">
    <property type="entry name" value="Peptidase_S28"/>
</dbReference>
<dbReference type="GO" id="GO:0006508">
    <property type="term" value="P:proteolysis"/>
    <property type="evidence" value="ECO:0007669"/>
    <property type="project" value="UniProtKB-KW"/>
</dbReference>
<dbReference type="AlphaFoldDB" id="A0A5A7RCZ4"/>
<dbReference type="Gene3D" id="3.40.50.1820">
    <property type="entry name" value="alpha/beta hydrolase"/>
    <property type="match status" value="1"/>
</dbReference>
<protein>
    <submittedName>
        <fullName evidence="6">Serine carboxypeptidase S28 family protein</fullName>
    </submittedName>
</protein>
<name>A0A5A7RCZ4_STRAF</name>
<keyword evidence="4" id="KW-0378">Hydrolase</keyword>
<keyword evidence="5" id="KW-0325">Glycoprotein</keyword>
<accession>A0A5A7RCZ4</accession>
<evidence type="ECO:0000256" key="2">
    <source>
        <dbReference type="ARBA" id="ARBA00022670"/>
    </source>
</evidence>
<dbReference type="SUPFAM" id="SSF53474">
    <property type="entry name" value="alpha/beta-Hydrolases"/>
    <property type="match status" value="1"/>
</dbReference>
<dbReference type="PANTHER" id="PTHR11010:SF96">
    <property type="entry name" value="LYSOSOMAL PRO-X CARBOXYPEPTIDASE-LIKE ISOFORM X1"/>
    <property type="match status" value="1"/>
</dbReference>
<dbReference type="Gene3D" id="1.20.120.980">
    <property type="entry name" value="Serine carboxypeptidase S28, SKS domain"/>
    <property type="match status" value="1"/>
</dbReference>
<dbReference type="Pfam" id="PF05577">
    <property type="entry name" value="Peptidase_S28"/>
    <property type="match status" value="1"/>
</dbReference>
<comment type="similarity">
    <text evidence="1">Belongs to the peptidase S28 family.</text>
</comment>
<dbReference type="InterPro" id="IPR029058">
    <property type="entry name" value="AB_hydrolase_fold"/>
</dbReference>
<organism evidence="6 7">
    <name type="scientific">Striga asiatica</name>
    <name type="common">Asiatic witchweed</name>
    <name type="synonym">Buchnera asiatica</name>
    <dbReference type="NCBI Taxonomy" id="4170"/>
    <lineage>
        <taxon>Eukaryota</taxon>
        <taxon>Viridiplantae</taxon>
        <taxon>Streptophyta</taxon>
        <taxon>Embryophyta</taxon>
        <taxon>Tracheophyta</taxon>
        <taxon>Spermatophyta</taxon>
        <taxon>Magnoliopsida</taxon>
        <taxon>eudicotyledons</taxon>
        <taxon>Gunneridae</taxon>
        <taxon>Pentapetalae</taxon>
        <taxon>asterids</taxon>
        <taxon>lamiids</taxon>
        <taxon>Lamiales</taxon>
        <taxon>Orobanchaceae</taxon>
        <taxon>Buchnereae</taxon>
        <taxon>Striga</taxon>
    </lineage>
</organism>
<comment type="caution">
    <text evidence="6">The sequence shown here is derived from an EMBL/GenBank/DDBJ whole genome shotgun (WGS) entry which is preliminary data.</text>
</comment>
<keyword evidence="6" id="KW-0121">Carboxypeptidase</keyword>
<evidence type="ECO:0000313" key="6">
    <source>
        <dbReference type="EMBL" id="GER55613.1"/>
    </source>
</evidence>
<dbReference type="InterPro" id="IPR042269">
    <property type="entry name" value="Ser_carbopepase_S28_SKS"/>
</dbReference>
<evidence type="ECO:0000313" key="7">
    <source>
        <dbReference type="Proteomes" id="UP000325081"/>
    </source>
</evidence>